<gene>
    <name evidence="11" type="ORF">CPB84DRAFT_1683472</name>
</gene>
<dbReference type="CDD" id="cd14966">
    <property type="entry name" value="7tmD_STE3"/>
    <property type="match status" value="1"/>
</dbReference>
<feature type="transmembrane region" description="Helical" evidence="10">
    <location>
        <begin position="70"/>
        <end position="89"/>
    </location>
</feature>
<feature type="transmembrane region" description="Helical" evidence="10">
    <location>
        <begin position="277"/>
        <end position="296"/>
    </location>
</feature>
<comment type="caution">
    <text evidence="11">The sequence shown here is derived from an EMBL/GenBank/DDBJ whole genome shotgun (WGS) entry which is preliminary data.</text>
</comment>
<dbReference type="GO" id="GO:0000750">
    <property type="term" value="P:pheromone-dependent signal transduction involved in conjugation with cellular fusion"/>
    <property type="evidence" value="ECO:0007669"/>
    <property type="project" value="TreeGrafter"/>
</dbReference>
<dbReference type="PRINTS" id="PR00899">
    <property type="entry name" value="GPCRSTE3"/>
</dbReference>
<evidence type="ECO:0000256" key="6">
    <source>
        <dbReference type="ARBA" id="ARBA00023040"/>
    </source>
</evidence>
<feature type="transmembrane region" description="Helical" evidence="10">
    <location>
        <begin position="210"/>
        <end position="234"/>
    </location>
</feature>
<dbReference type="GO" id="GO:0005886">
    <property type="term" value="C:plasma membrane"/>
    <property type="evidence" value="ECO:0007669"/>
    <property type="project" value="TreeGrafter"/>
</dbReference>
<feature type="transmembrane region" description="Helical" evidence="10">
    <location>
        <begin position="38"/>
        <end position="58"/>
    </location>
</feature>
<keyword evidence="4 10" id="KW-0812">Transmembrane</keyword>
<evidence type="ECO:0000313" key="11">
    <source>
        <dbReference type="EMBL" id="KAF8890814.1"/>
    </source>
</evidence>
<sequence>MTDSTYPLFPVVAFLGFLLPLIPLPWHLQALNSGTSYYIFWSSLACLNLFVNSTIWSGNALNPAPFWCEISIRIMMAASVGIPASSLCINRRLYHIASLQAASITPAEASRLLKRRSILIDSLICLLFPLLYVALQYVVQGHRFNIFEDIGCYPALYNTLLTFFISSMWPLALGLISAVYCVMTLRLFARRRAEFGHLLASNTTMTISRYFRLMALAMTEICATTPLSIFMIYLNATANPVGPWRSWEDTHFDYSRIEQIPAIIWRSNHLLAIGMEFSIWVTPVCSFIFFAFFGFAQESRKNYRRACCYLKKLIPVSESSPAVPLKVMP</sequence>
<dbReference type="PANTHER" id="PTHR28097">
    <property type="entry name" value="PHEROMONE A FACTOR RECEPTOR"/>
    <property type="match status" value="1"/>
</dbReference>
<keyword evidence="7 10" id="KW-0472">Membrane</keyword>
<feature type="transmembrane region" description="Helical" evidence="10">
    <location>
        <begin position="6"/>
        <end position="26"/>
    </location>
</feature>
<evidence type="ECO:0000256" key="7">
    <source>
        <dbReference type="ARBA" id="ARBA00023136"/>
    </source>
</evidence>
<evidence type="ECO:0000256" key="4">
    <source>
        <dbReference type="ARBA" id="ARBA00022692"/>
    </source>
</evidence>
<keyword evidence="12" id="KW-1185">Reference proteome</keyword>
<keyword evidence="3" id="KW-0589">Pheromone response</keyword>
<comment type="similarity">
    <text evidence="2">Belongs to the G-protein coupled receptor 4 family.</text>
</comment>
<evidence type="ECO:0000256" key="10">
    <source>
        <dbReference type="SAM" id="Phobius"/>
    </source>
</evidence>
<evidence type="ECO:0000256" key="1">
    <source>
        <dbReference type="ARBA" id="ARBA00004141"/>
    </source>
</evidence>
<organism evidence="11 12">
    <name type="scientific">Gymnopilus junonius</name>
    <name type="common">Spectacular rustgill mushroom</name>
    <name type="synonym">Gymnopilus spectabilis subsp. junonius</name>
    <dbReference type="NCBI Taxonomy" id="109634"/>
    <lineage>
        <taxon>Eukaryota</taxon>
        <taxon>Fungi</taxon>
        <taxon>Dikarya</taxon>
        <taxon>Basidiomycota</taxon>
        <taxon>Agaricomycotina</taxon>
        <taxon>Agaricomycetes</taxon>
        <taxon>Agaricomycetidae</taxon>
        <taxon>Agaricales</taxon>
        <taxon>Agaricineae</taxon>
        <taxon>Hymenogastraceae</taxon>
        <taxon>Gymnopilus</taxon>
    </lineage>
</organism>
<keyword evidence="5 10" id="KW-1133">Transmembrane helix</keyword>
<reference evidence="11" key="1">
    <citation type="submission" date="2020-11" db="EMBL/GenBank/DDBJ databases">
        <authorList>
            <consortium name="DOE Joint Genome Institute"/>
            <person name="Ahrendt S."/>
            <person name="Riley R."/>
            <person name="Andreopoulos W."/>
            <person name="LaButti K."/>
            <person name="Pangilinan J."/>
            <person name="Ruiz-duenas F.J."/>
            <person name="Barrasa J.M."/>
            <person name="Sanchez-Garcia M."/>
            <person name="Camarero S."/>
            <person name="Miyauchi S."/>
            <person name="Serrano A."/>
            <person name="Linde D."/>
            <person name="Babiker R."/>
            <person name="Drula E."/>
            <person name="Ayuso-Fernandez I."/>
            <person name="Pacheco R."/>
            <person name="Padilla G."/>
            <person name="Ferreira P."/>
            <person name="Barriuso J."/>
            <person name="Kellner H."/>
            <person name="Castanera R."/>
            <person name="Alfaro M."/>
            <person name="Ramirez L."/>
            <person name="Pisabarro A.G."/>
            <person name="Kuo A."/>
            <person name="Tritt A."/>
            <person name="Lipzen A."/>
            <person name="He G."/>
            <person name="Yan M."/>
            <person name="Ng V."/>
            <person name="Cullen D."/>
            <person name="Martin F."/>
            <person name="Rosso M.-N."/>
            <person name="Henrissat B."/>
            <person name="Hibbett D."/>
            <person name="Martinez A.T."/>
            <person name="Grigoriev I.V."/>
        </authorList>
    </citation>
    <scope>NUCLEOTIDE SEQUENCE</scope>
    <source>
        <strain evidence="11">AH 44721</strain>
    </source>
</reference>
<comment type="subcellular location">
    <subcellularLocation>
        <location evidence="1">Membrane</location>
        <topology evidence="1">Multi-pass membrane protein</topology>
    </subcellularLocation>
</comment>
<dbReference type="EMBL" id="JADNYJ010000074">
    <property type="protein sequence ID" value="KAF8890814.1"/>
    <property type="molecule type" value="Genomic_DNA"/>
</dbReference>
<evidence type="ECO:0000256" key="9">
    <source>
        <dbReference type="ARBA" id="ARBA00023224"/>
    </source>
</evidence>
<dbReference type="OrthoDB" id="2874149at2759"/>
<dbReference type="PRINTS" id="PR00901">
    <property type="entry name" value="PHEROMONEBAR"/>
</dbReference>
<protein>
    <submittedName>
        <fullName evidence="11">Fungal pheromoneG-protein-coupled receptor</fullName>
    </submittedName>
</protein>
<dbReference type="Proteomes" id="UP000724874">
    <property type="component" value="Unassembled WGS sequence"/>
</dbReference>
<keyword evidence="8 11" id="KW-0675">Receptor</keyword>
<evidence type="ECO:0000256" key="2">
    <source>
        <dbReference type="ARBA" id="ARBA00011085"/>
    </source>
</evidence>
<dbReference type="InterPro" id="IPR001499">
    <property type="entry name" value="GPCR_STE3"/>
</dbReference>
<dbReference type="InterPro" id="IPR000481">
    <property type="entry name" value="GPCR_Pheromne_B_alpha_rcpt"/>
</dbReference>
<evidence type="ECO:0000256" key="3">
    <source>
        <dbReference type="ARBA" id="ARBA00022507"/>
    </source>
</evidence>
<dbReference type="PANTHER" id="PTHR28097:SF1">
    <property type="entry name" value="PHEROMONE A FACTOR RECEPTOR"/>
    <property type="match status" value="1"/>
</dbReference>
<dbReference type="GO" id="GO:0004934">
    <property type="term" value="F:mating-type alpha-factor pheromone receptor activity"/>
    <property type="evidence" value="ECO:0007669"/>
    <property type="project" value="InterPro"/>
</dbReference>
<dbReference type="AlphaFoldDB" id="A0A9P5NKG6"/>
<feature type="transmembrane region" description="Helical" evidence="10">
    <location>
        <begin position="159"/>
        <end position="189"/>
    </location>
</feature>
<accession>A0A9P5NKG6</accession>
<proteinExistence type="inferred from homology"/>
<feature type="transmembrane region" description="Helical" evidence="10">
    <location>
        <begin position="118"/>
        <end position="139"/>
    </location>
</feature>
<name>A0A9P5NKG6_GYMJU</name>
<evidence type="ECO:0000256" key="5">
    <source>
        <dbReference type="ARBA" id="ARBA00022989"/>
    </source>
</evidence>
<keyword evidence="9" id="KW-0807">Transducer</keyword>
<keyword evidence="6" id="KW-0297">G-protein coupled receptor</keyword>
<evidence type="ECO:0000256" key="8">
    <source>
        <dbReference type="ARBA" id="ARBA00023170"/>
    </source>
</evidence>
<evidence type="ECO:0000313" key="12">
    <source>
        <dbReference type="Proteomes" id="UP000724874"/>
    </source>
</evidence>
<dbReference type="Pfam" id="PF02076">
    <property type="entry name" value="STE3"/>
    <property type="match status" value="1"/>
</dbReference>